<dbReference type="InterPro" id="IPR014710">
    <property type="entry name" value="RmlC-like_jellyroll"/>
</dbReference>
<dbReference type="Pfam" id="PF13545">
    <property type="entry name" value="HTH_Crp_2"/>
    <property type="match status" value="1"/>
</dbReference>
<dbReference type="PROSITE" id="PS50042">
    <property type="entry name" value="CNMP_BINDING_3"/>
    <property type="match status" value="1"/>
</dbReference>
<dbReference type="InterPro" id="IPR012318">
    <property type="entry name" value="HTH_CRP"/>
</dbReference>
<dbReference type="PANTHER" id="PTHR24567:SF28">
    <property type="entry name" value="LISTERIOLYSIN REGULATORY PROTEIN"/>
    <property type="match status" value="1"/>
</dbReference>
<dbReference type="GO" id="GO:0003677">
    <property type="term" value="F:DNA binding"/>
    <property type="evidence" value="ECO:0007669"/>
    <property type="project" value="UniProtKB-KW"/>
</dbReference>
<dbReference type="GO" id="GO:0005829">
    <property type="term" value="C:cytosol"/>
    <property type="evidence" value="ECO:0007669"/>
    <property type="project" value="TreeGrafter"/>
</dbReference>
<sequence>MEKRRYLCLMDIPIFSGMDKITFSAICRNTKKQQVKKGEFLFRQGDPENVIYYIKMGSFKLVRITEDGEEVIIQIVGAGETIGETALFREDTFSPISAIAIEDAIVCSITRKSIEKLIMEKHEIALQIIRNLSNCLYDTWERITVMNTQTIQEKVTGLFIELAQEYGEPCPDGTIIKLHLTQQEIASIVGASRVMVSHALQKLIKNDTIYRKQKYYVLRSKCIY</sequence>
<evidence type="ECO:0000256" key="1">
    <source>
        <dbReference type="ARBA" id="ARBA00023015"/>
    </source>
</evidence>
<dbReference type="CDD" id="cd00038">
    <property type="entry name" value="CAP_ED"/>
    <property type="match status" value="1"/>
</dbReference>
<gene>
    <name evidence="6" type="ORF">SAMN02745217_03689</name>
</gene>
<organism evidence="6 7">
    <name type="scientific">Anaerocolumna xylanovorans DSM 12503</name>
    <dbReference type="NCBI Taxonomy" id="1121345"/>
    <lineage>
        <taxon>Bacteria</taxon>
        <taxon>Bacillati</taxon>
        <taxon>Bacillota</taxon>
        <taxon>Clostridia</taxon>
        <taxon>Lachnospirales</taxon>
        <taxon>Lachnospiraceae</taxon>
        <taxon>Anaerocolumna</taxon>
    </lineage>
</organism>
<evidence type="ECO:0000313" key="7">
    <source>
        <dbReference type="Proteomes" id="UP000184612"/>
    </source>
</evidence>
<dbReference type="Gene3D" id="2.60.120.10">
    <property type="entry name" value="Jelly Rolls"/>
    <property type="match status" value="1"/>
</dbReference>
<dbReference type="InterPro" id="IPR036390">
    <property type="entry name" value="WH_DNA-bd_sf"/>
</dbReference>
<dbReference type="Proteomes" id="UP000184612">
    <property type="component" value="Unassembled WGS sequence"/>
</dbReference>
<dbReference type="InterPro" id="IPR050397">
    <property type="entry name" value="Env_Response_Regulators"/>
</dbReference>
<dbReference type="Pfam" id="PF00027">
    <property type="entry name" value="cNMP_binding"/>
    <property type="match status" value="1"/>
</dbReference>
<feature type="domain" description="Cyclic nucleotide-binding" evidence="4">
    <location>
        <begin position="14"/>
        <end position="135"/>
    </location>
</feature>
<dbReference type="SMART" id="SM00419">
    <property type="entry name" value="HTH_CRP"/>
    <property type="match status" value="1"/>
</dbReference>
<evidence type="ECO:0000259" key="4">
    <source>
        <dbReference type="PROSITE" id="PS50042"/>
    </source>
</evidence>
<dbReference type="GO" id="GO:0003700">
    <property type="term" value="F:DNA-binding transcription factor activity"/>
    <property type="evidence" value="ECO:0007669"/>
    <property type="project" value="TreeGrafter"/>
</dbReference>
<feature type="domain" description="HTH crp-type" evidence="5">
    <location>
        <begin position="149"/>
        <end position="221"/>
    </location>
</feature>
<keyword evidence="1" id="KW-0805">Transcription regulation</keyword>
<keyword evidence="2" id="KW-0238">DNA-binding</keyword>
<name>A0A1M7YIQ2_9FIRM</name>
<keyword evidence="3" id="KW-0804">Transcription</keyword>
<evidence type="ECO:0000256" key="3">
    <source>
        <dbReference type="ARBA" id="ARBA00023163"/>
    </source>
</evidence>
<protein>
    <submittedName>
        <fullName evidence="6">CRP/FNR family transcriptional regulator, anaerobic regulatory protein</fullName>
    </submittedName>
</protein>
<dbReference type="InterPro" id="IPR018490">
    <property type="entry name" value="cNMP-bd_dom_sf"/>
</dbReference>
<dbReference type="PROSITE" id="PS51063">
    <property type="entry name" value="HTH_CRP_2"/>
    <property type="match status" value="1"/>
</dbReference>
<dbReference type="SMART" id="SM00100">
    <property type="entry name" value="cNMP"/>
    <property type="match status" value="1"/>
</dbReference>
<accession>A0A1M7YIQ2</accession>
<reference evidence="6 7" key="1">
    <citation type="submission" date="2016-12" db="EMBL/GenBank/DDBJ databases">
        <authorList>
            <person name="Song W.-J."/>
            <person name="Kurnit D.M."/>
        </authorList>
    </citation>
    <scope>NUCLEOTIDE SEQUENCE [LARGE SCALE GENOMIC DNA]</scope>
    <source>
        <strain evidence="6 7">DSM 12503</strain>
    </source>
</reference>
<evidence type="ECO:0000259" key="5">
    <source>
        <dbReference type="PROSITE" id="PS51063"/>
    </source>
</evidence>
<dbReference type="SUPFAM" id="SSF51206">
    <property type="entry name" value="cAMP-binding domain-like"/>
    <property type="match status" value="1"/>
</dbReference>
<keyword evidence="7" id="KW-1185">Reference proteome</keyword>
<dbReference type="RefSeq" id="WP_073590332.1">
    <property type="nucleotide sequence ID" value="NZ_FRFD01000011.1"/>
</dbReference>
<dbReference type="STRING" id="1121345.SAMN02745217_03689"/>
<evidence type="ECO:0000256" key="2">
    <source>
        <dbReference type="ARBA" id="ARBA00023125"/>
    </source>
</evidence>
<dbReference type="OrthoDB" id="9798104at2"/>
<dbReference type="PANTHER" id="PTHR24567">
    <property type="entry name" value="CRP FAMILY TRANSCRIPTIONAL REGULATORY PROTEIN"/>
    <property type="match status" value="1"/>
</dbReference>
<evidence type="ECO:0000313" key="6">
    <source>
        <dbReference type="EMBL" id="SHO52515.1"/>
    </source>
</evidence>
<dbReference type="SUPFAM" id="SSF46785">
    <property type="entry name" value="Winged helix' DNA-binding domain"/>
    <property type="match status" value="1"/>
</dbReference>
<dbReference type="InterPro" id="IPR036388">
    <property type="entry name" value="WH-like_DNA-bd_sf"/>
</dbReference>
<dbReference type="Gene3D" id="1.10.10.10">
    <property type="entry name" value="Winged helix-like DNA-binding domain superfamily/Winged helix DNA-binding domain"/>
    <property type="match status" value="1"/>
</dbReference>
<proteinExistence type="predicted"/>
<dbReference type="EMBL" id="FRFD01000011">
    <property type="protein sequence ID" value="SHO52515.1"/>
    <property type="molecule type" value="Genomic_DNA"/>
</dbReference>
<dbReference type="InterPro" id="IPR000595">
    <property type="entry name" value="cNMP-bd_dom"/>
</dbReference>
<dbReference type="AlphaFoldDB" id="A0A1M7YIQ2"/>